<accession>A0A1L9T0X6</accession>
<keyword evidence="3" id="KW-1185">Reference proteome</keyword>
<protein>
    <submittedName>
        <fullName evidence="2">Uncharacterized protein</fullName>
    </submittedName>
</protein>
<proteinExistence type="predicted"/>
<sequence>MSQRTLRYNHHDDYHCLGVLGIDGVSEEQARWPGLWMSTVRSINAVSTQFASIYYMFLIYNHGLTESKSEYYLRNYRRNNCECLLGLATGRTTEPCSRETHTSRYHHDMCPILGSIPIMGCLVIEIYIFGMQVKHALAHIPAQPHHGETHIMERRPAGRDQRNARNTEPNPKRFPYRWYRFEKPSQSKPSGAR</sequence>
<dbReference type="EMBL" id="KV878598">
    <property type="protein sequence ID" value="OJJ53100.1"/>
    <property type="molecule type" value="Genomic_DNA"/>
</dbReference>
<feature type="region of interest" description="Disordered" evidence="1">
    <location>
        <begin position="144"/>
        <end position="193"/>
    </location>
</feature>
<gene>
    <name evidence="2" type="ORF">ASPSYDRAFT_542207</name>
</gene>
<feature type="compositionally biased region" description="Basic and acidic residues" evidence="1">
    <location>
        <begin position="145"/>
        <end position="165"/>
    </location>
</feature>
<dbReference type="VEuPathDB" id="FungiDB:ASPSYDRAFT_542207"/>
<evidence type="ECO:0000256" key="1">
    <source>
        <dbReference type="SAM" id="MobiDB-lite"/>
    </source>
</evidence>
<reference evidence="3" key="1">
    <citation type="journal article" date="2017" name="Genome Biol.">
        <title>Comparative genomics reveals high biological diversity and specific adaptations in the industrially and medically important fungal genus Aspergillus.</title>
        <authorList>
            <person name="de Vries R.P."/>
            <person name="Riley R."/>
            <person name="Wiebenga A."/>
            <person name="Aguilar-Osorio G."/>
            <person name="Amillis S."/>
            <person name="Uchima C.A."/>
            <person name="Anderluh G."/>
            <person name="Asadollahi M."/>
            <person name="Askin M."/>
            <person name="Barry K."/>
            <person name="Battaglia E."/>
            <person name="Bayram O."/>
            <person name="Benocci T."/>
            <person name="Braus-Stromeyer S.A."/>
            <person name="Caldana C."/>
            <person name="Canovas D."/>
            <person name="Cerqueira G.C."/>
            <person name="Chen F."/>
            <person name="Chen W."/>
            <person name="Choi C."/>
            <person name="Clum A."/>
            <person name="Dos Santos R.A."/>
            <person name="Damasio A.R."/>
            <person name="Diallinas G."/>
            <person name="Emri T."/>
            <person name="Fekete E."/>
            <person name="Flipphi M."/>
            <person name="Freyberg S."/>
            <person name="Gallo A."/>
            <person name="Gournas C."/>
            <person name="Habgood R."/>
            <person name="Hainaut M."/>
            <person name="Harispe M.L."/>
            <person name="Henrissat B."/>
            <person name="Hilden K.S."/>
            <person name="Hope R."/>
            <person name="Hossain A."/>
            <person name="Karabika E."/>
            <person name="Karaffa L."/>
            <person name="Karanyi Z."/>
            <person name="Krasevec N."/>
            <person name="Kuo A."/>
            <person name="Kusch H."/>
            <person name="LaButti K."/>
            <person name="Lagendijk E.L."/>
            <person name="Lapidus A."/>
            <person name="Levasseur A."/>
            <person name="Lindquist E."/>
            <person name="Lipzen A."/>
            <person name="Logrieco A.F."/>
            <person name="MacCabe A."/>
            <person name="Maekelae M.R."/>
            <person name="Malavazi I."/>
            <person name="Melin P."/>
            <person name="Meyer V."/>
            <person name="Mielnichuk N."/>
            <person name="Miskei M."/>
            <person name="Molnar A.P."/>
            <person name="Mule G."/>
            <person name="Ngan C.Y."/>
            <person name="Orejas M."/>
            <person name="Orosz E."/>
            <person name="Ouedraogo J.P."/>
            <person name="Overkamp K.M."/>
            <person name="Park H.-S."/>
            <person name="Perrone G."/>
            <person name="Piumi F."/>
            <person name="Punt P.J."/>
            <person name="Ram A.F."/>
            <person name="Ramon A."/>
            <person name="Rauscher S."/>
            <person name="Record E."/>
            <person name="Riano-Pachon D.M."/>
            <person name="Robert V."/>
            <person name="Roehrig J."/>
            <person name="Ruller R."/>
            <person name="Salamov A."/>
            <person name="Salih N.S."/>
            <person name="Samson R.A."/>
            <person name="Sandor E."/>
            <person name="Sanguinetti M."/>
            <person name="Schuetze T."/>
            <person name="Sepcic K."/>
            <person name="Shelest E."/>
            <person name="Sherlock G."/>
            <person name="Sophianopoulou V."/>
            <person name="Squina F.M."/>
            <person name="Sun H."/>
            <person name="Susca A."/>
            <person name="Todd R.B."/>
            <person name="Tsang A."/>
            <person name="Unkles S.E."/>
            <person name="van de Wiele N."/>
            <person name="van Rossen-Uffink D."/>
            <person name="Oliveira J.V."/>
            <person name="Vesth T.C."/>
            <person name="Visser J."/>
            <person name="Yu J.-H."/>
            <person name="Zhou M."/>
            <person name="Andersen M.R."/>
            <person name="Archer D.B."/>
            <person name="Baker S.E."/>
            <person name="Benoit I."/>
            <person name="Brakhage A.A."/>
            <person name="Braus G.H."/>
            <person name="Fischer R."/>
            <person name="Frisvad J.C."/>
            <person name="Goldman G.H."/>
            <person name="Houbraken J."/>
            <person name="Oakley B."/>
            <person name="Pocsi I."/>
            <person name="Scazzocchio C."/>
            <person name="Seiboth B."/>
            <person name="vanKuyk P.A."/>
            <person name="Wortman J."/>
            <person name="Dyer P.S."/>
            <person name="Grigoriev I.V."/>
        </authorList>
    </citation>
    <scope>NUCLEOTIDE SEQUENCE [LARGE SCALE GENOMIC DNA]</scope>
    <source>
        <strain evidence="3">CBS 593.65</strain>
    </source>
</reference>
<organism evidence="2 3">
    <name type="scientific">Aspergillus sydowii CBS 593.65</name>
    <dbReference type="NCBI Taxonomy" id="1036612"/>
    <lineage>
        <taxon>Eukaryota</taxon>
        <taxon>Fungi</taxon>
        <taxon>Dikarya</taxon>
        <taxon>Ascomycota</taxon>
        <taxon>Pezizomycotina</taxon>
        <taxon>Eurotiomycetes</taxon>
        <taxon>Eurotiomycetidae</taxon>
        <taxon>Eurotiales</taxon>
        <taxon>Aspergillaceae</taxon>
        <taxon>Aspergillus</taxon>
        <taxon>Aspergillus subgen. Nidulantes</taxon>
    </lineage>
</organism>
<dbReference type="AlphaFoldDB" id="A0A1L9T0X6"/>
<dbReference type="RefSeq" id="XP_040696906.1">
    <property type="nucleotide sequence ID" value="XM_040848817.1"/>
</dbReference>
<name>A0A1L9T0X6_9EURO</name>
<evidence type="ECO:0000313" key="3">
    <source>
        <dbReference type="Proteomes" id="UP000184356"/>
    </source>
</evidence>
<evidence type="ECO:0000313" key="2">
    <source>
        <dbReference type="EMBL" id="OJJ53100.1"/>
    </source>
</evidence>
<dbReference type="GeneID" id="63764890"/>
<dbReference type="Proteomes" id="UP000184356">
    <property type="component" value="Unassembled WGS sequence"/>
</dbReference>